<keyword evidence="5" id="KW-0804">Transcription</keyword>
<dbReference type="Proteomes" id="UP001152658">
    <property type="component" value="Unassembled WGS sequence"/>
</dbReference>
<reference evidence="7" key="1">
    <citation type="submission" date="2022-06" db="EMBL/GenBank/DDBJ databases">
        <authorList>
            <person name="Goudenege D."/>
            <person name="Le Roux F."/>
        </authorList>
    </citation>
    <scope>NUCLEOTIDE SEQUENCE</scope>
    <source>
        <strain evidence="7">12-063</strain>
    </source>
</reference>
<dbReference type="CDD" id="cd00009">
    <property type="entry name" value="AAA"/>
    <property type="match status" value="1"/>
</dbReference>
<dbReference type="InterPro" id="IPR003018">
    <property type="entry name" value="GAF"/>
</dbReference>
<dbReference type="Pfam" id="PF00158">
    <property type="entry name" value="Sigma54_activat"/>
    <property type="match status" value="1"/>
</dbReference>
<accession>A0ABM9FHX9</accession>
<keyword evidence="1" id="KW-0547">Nucleotide-binding</keyword>
<evidence type="ECO:0000313" key="8">
    <source>
        <dbReference type="Proteomes" id="UP001152658"/>
    </source>
</evidence>
<proteinExistence type="predicted"/>
<evidence type="ECO:0000313" key="7">
    <source>
        <dbReference type="EMBL" id="CAH8191142.1"/>
    </source>
</evidence>
<dbReference type="InterPro" id="IPR058031">
    <property type="entry name" value="AAA_lid_NorR"/>
</dbReference>
<dbReference type="SUPFAM" id="SSF55781">
    <property type="entry name" value="GAF domain-like"/>
    <property type="match status" value="1"/>
</dbReference>
<dbReference type="Pfam" id="PF01590">
    <property type="entry name" value="GAF"/>
    <property type="match status" value="1"/>
</dbReference>
<keyword evidence="8" id="KW-1185">Reference proteome</keyword>
<dbReference type="Pfam" id="PF25601">
    <property type="entry name" value="AAA_lid_14"/>
    <property type="match status" value="1"/>
</dbReference>
<dbReference type="InterPro" id="IPR025943">
    <property type="entry name" value="Sigma_54_int_dom_ATP-bd_2"/>
</dbReference>
<evidence type="ECO:0000256" key="2">
    <source>
        <dbReference type="ARBA" id="ARBA00022840"/>
    </source>
</evidence>
<dbReference type="PROSITE" id="PS00675">
    <property type="entry name" value="SIGMA54_INTERACT_1"/>
    <property type="match status" value="1"/>
</dbReference>
<dbReference type="InterPro" id="IPR009057">
    <property type="entry name" value="Homeodomain-like_sf"/>
</dbReference>
<dbReference type="InterPro" id="IPR002078">
    <property type="entry name" value="Sigma_54_int"/>
</dbReference>
<organism evidence="7 8">
    <name type="scientific">Vibrio aestuarianus</name>
    <dbReference type="NCBI Taxonomy" id="28171"/>
    <lineage>
        <taxon>Bacteria</taxon>
        <taxon>Pseudomonadati</taxon>
        <taxon>Pseudomonadota</taxon>
        <taxon>Gammaproteobacteria</taxon>
        <taxon>Vibrionales</taxon>
        <taxon>Vibrionaceae</taxon>
        <taxon>Vibrio</taxon>
    </lineage>
</organism>
<dbReference type="NCBIfam" id="NF003451">
    <property type="entry name" value="PRK05022.1"/>
    <property type="match status" value="1"/>
</dbReference>
<keyword evidence="2" id="KW-0067">ATP-binding</keyword>
<dbReference type="SMART" id="SM00382">
    <property type="entry name" value="AAA"/>
    <property type="match status" value="1"/>
</dbReference>
<dbReference type="PANTHER" id="PTHR32071">
    <property type="entry name" value="TRANSCRIPTIONAL REGULATORY PROTEIN"/>
    <property type="match status" value="1"/>
</dbReference>
<dbReference type="PANTHER" id="PTHR32071:SF35">
    <property type="entry name" value="ANAEROBIC NITRIC OXIDE REDUCTASE TRANSCRIPTION REGULATOR NORR"/>
    <property type="match status" value="1"/>
</dbReference>
<dbReference type="Gene3D" id="1.10.10.60">
    <property type="entry name" value="Homeodomain-like"/>
    <property type="match status" value="1"/>
</dbReference>
<sequence>MTLQYQKNITNIISMQDISISTLVEMTIGLASGSNDHDRFSRLLDAIRKTIQCDCVVLLSRQGELLIPLAMQGLTRDTLGRRFLIEEHPRFTQICQAKSPIRFDAHSPLPDPFDGLLMEHDGDLPMHSCMGLPLLFGDELLGILTLDSLTPNVFDHIPTRSLEVLSAIAASTLKMALTFSQLEAQAKQSQQRFEELNEEVWDRDGGEIIGSSTAMQIMKADLEVVAPSNFNILIHGETGVGKELVARTIHHLSSRKRQPLIYVNCAAIPENLVESELFGHVKGAFTGADRHRLGKFALADGGTLFLDEIGELPLTAQSKILRALQNNEIQPVGKDHVQTIDVRILAATNRDLKVEVEAGRFRADLYHRLSVYPIHVPSLRERDGDVTLLAGYFLEQARRKLGIVQLKIDPLALESLLHYFWPGNVRELEHVINRAALKARAKKTASNLVTVTCHDIGELDNGISFNTSNEQISQTEEANINWRVGLREATDEFQRKVISEALTRADFNWAEAGRQLQIDRANLTRLAKRLGISVTKTHSIKR</sequence>
<evidence type="ECO:0000256" key="4">
    <source>
        <dbReference type="ARBA" id="ARBA00023125"/>
    </source>
</evidence>
<evidence type="ECO:0000256" key="5">
    <source>
        <dbReference type="ARBA" id="ARBA00023163"/>
    </source>
</evidence>
<feature type="domain" description="Sigma-54 factor interaction" evidence="6">
    <location>
        <begin position="208"/>
        <end position="437"/>
    </location>
</feature>
<evidence type="ECO:0000256" key="3">
    <source>
        <dbReference type="ARBA" id="ARBA00023015"/>
    </source>
</evidence>
<evidence type="ECO:0000256" key="1">
    <source>
        <dbReference type="ARBA" id="ARBA00022741"/>
    </source>
</evidence>
<dbReference type="SMART" id="SM00065">
    <property type="entry name" value="GAF"/>
    <property type="match status" value="1"/>
</dbReference>
<comment type="caution">
    <text evidence="7">The sequence shown here is derived from an EMBL/GenBank/DDBJ whole genome shotgun (WGS) entry which is preliminary data.</text>
</comment>
<dbReference type="InterPro" id="IPR003593">
    <property type="entry name" value="AAA+_ATPase"/>
</dbReference>
<dbReference type="PROSITE" id="PS50045">
    <property type="entry name" value="SIGMA54_INTERACT_4"/>
    <property type="match status" value="1"/>
</dbReference>
<dbReference type="InterPro" id="IPR025662">
    <property type="entry name" value="Sigma_54_int_dom_ATP-bd_1"/>
</dbReference>
<dbReference type="PROSITE" id="PS00676">
    <property type="entry name" value="SIGMA54_INTERACT_2"/>
    <property type="match status" value="1"/>
</dbReference>
<keyword evidence="4" id="KW-0238">DNA-binding</keyword>
<dbReference type="Gene3D" id="3.30.450.40">
    <property type="match status" value="1"/>
</dbReference>
<evidence type="ECO:0000259" key="6">
    <source>
        <dbReference type="PROSITE" id="PS50045"/>
    </source>
</evidence>
<protein>
    <submittedName>
        <fullName evidence="7">Regulatory protein LuxO</fullName>
    </submittedName>
</protein>
<dbReference type="SUPFAM" id="SSF46689">
    <property type="entry name" value="Homeodomain-like"/>
    <property type="match status" value="1"/>
</dbReference>
<dbReference type="Gene3D" id="3.40.50.300">
    <property type="entry name" value="P-loop containing nucleotide triphosphate hydrolases"/>
    <property type="match status" value="1"/>
</dbReference>
<dbReference type="InterPro" id="IPR029016">
    <property type="entry name" value="GAF-like_dom_sf"/>
</dbReference>
<keyword evidence="3" id="KW-0805">Transcription regulation</keyword>
<dbReference type="Gene3D" id="1.10.8.60">
    <property type="match status" value="1"/>
</dbReference>
<dbReference type="InterPro" id="IPR027417">
    <property type="entry name" value="P-loop_NTPase"/>
</dbReference>
<dbReference type="EMBL" id="CALYLK010000001">
    <property type="protein sequence ID" value="CAH8191142.1"/>
    <property type="molecule type" value="Genomic_DNA"/>
</dbReference>
<dbReference type="InterPro" id="IPR025944">
    <property type="entry name" value="Sigma_54_int_dom_CS"/>
</dbReference>
<dbReference type="PROSITE" id="PS00688">
    <property type="entry name" value="SIGMA54_INTERACT_3"/>
    <property type="match status" value="1"/>
</dbReference>
<name>A0ABM9FHX9_9VIBR</name>
<gene>
    <name evidence="7" type="primary">luxO</name>
    <name evidence="7" type="ORF">VAE063_1000245</name>
</gene>
<dbReference type="SUPFAM" id="SSF52540">
    <property type="entry name" value="P-loop containing nucleoside triphosphate hydrolases"/>
    <property type="match status" value="1"/>
</dbReference>